<evidence type="ECO:0000259" key="1">
    <source>
        <dbReference type="Pfam" id="PF00149"/>
    </source>
</evidence>
<gene>
    <name evidence="2" type="ORF">SAMN02910293_01102</name>
</gene>
<reference evidence="2 3" key="1">
    <citation type="submission" date="2016-10" db="EMBL/GenBank/DDBJ databases">
        <authorList>
            <person name="de Groot N.N."/>
        </authorList>
    </citation>
    <scope>NUCLEOTIDE SEQUENCE [LARGE SCALE GENOMIC DNA]</scope>
    <source>
        <strain evidence="2 3">A-4</strain>
    </source>
</reference>
<dbReference type="InterPro" id="IPR022302">
    <property type="entry name" value="Phosphoesterase_putative"/>
</dbReference>
<dbReference type="InterPro" id="IPR052963">
    <property type="entry name" value="Pantetheine_PDE"/>
</dbReference>
<dbReference type="InterPro" id="IPR004843">
    <property type="entry name" value="Calcineurin-like_PHP"/>
</dbReference>
<dbReference type="AlphaFoldDB" id="A0A1G6BMN4"/>
<sequence>MTKLTVMSDLHIDLNGFGDFETETLIQTLKSQDTAHLHLAGDISNHHQEISLPFLEKMAEHFKVTYNFGNHDMLDLKESEIKAQDFQIIPFENKTLLAFHGWYDYSFYPEKSDLDNLNFKNRFWFDRRLNRGLSDKELTLQTAQQLDKTLARIDNDVIVSMHFVPHSHFTMTHETFRPFNAFLGSQIFHDIFQKHGVNDVVFGHAHRSFGQVDLNGIRYHSRPLGYVREWDLTIDYVQKHPELNPTGTWNLSKRYNLVKKLSHFQNYKKENLEREFLNSMSIFDL</sequence>
<evidence type="ECO:0000313" key="3">
    <source>
        <dbReference type="Proteomes" id="UP000182508"/>
    </source>
</evidence>
<dbReference type="Pfam" id="PF00149">
    <property type="entry name" value="Metallophos"/>
    <property type="match status" value="1"/>
</dbReference>
<feature type="domain" description="Calcineurin-like phosphoesterase" evidence="1">
    <location>
        <begin position="3"/>
        <end position="207"/>
    </location>
</feature>
<dbReference type="SUPFAM" id="SSF56300">
    <property type="entry name" value="Metallo-dependent phosphatases"/>
    <property type="match status" value="1"/>
</dbReference>
<dbReference type="eggNOG" id="COG1409">
    <property type="taxonomic scope" value="Bacteria"/>
</dbReference>
<dbReference type="PANTHER" id="PTHR36492">
    <property type="match status" value="1"/>
</dbReference>
<keyword evidence="3" id="KW-1185">Reference proteome</keyword>
<dbReference type="PANTHER" id="PTHR36492:SF2">
    <property type="entry name" value="[ACYL-CARRIER-PROTEIN] PHOSPHODIESTERASE PPTH"/>
    <property type="match status" value="1"/>
</dbReference>
<accession>A0A1G6BMN4</accession>
<proteinExistence type="predicted"/>
<name>A0A1G6BMN4_9STRE</name>
<protein>
    <submittedName>
        <fullName evidence="2">Putative phosphoesterase</fullName>
    </submittedName>
</protein>
<dbReference type="Gene3D" id="3.60.21.10">
    <property type="match status" value="1"/>
</dbReference>
<organism evidence="2 3">
    <name type="scientific">Streptococcus henryi</name>
    <dbReference type="NCBI Taxonomy" id="439219"/>
    <lineage>
        <taxon>Bacteria</taxon>
        <taxon>Bacillati</taxon>
        <taxon>Bacillota</taxon>
        <taxon>Bacilli</taxon>
        <taxon>Lactobacillales</taxon>
        <taxon>Streptococcaceae</taxon>
        <taxon>Streptococcus</taxon>
    </lineage>
</organism>
<dbReference type="GO" id="GO:0016787">
    <property type="term" value="F:hydrolase activity"/>
    <property type="evidence" value="ECO:0007669"/>
    <property type="project" value="InterPro"/>
</dbReference>
<evidence type="ECO:0000313" key="2">
    <source>
        <dbReference type="EMBL" id="SDB21916.1"/>
    </source>
</evidence>
<dbReference type="RefSeq" id="WP_074485947.1">
    <property type="nucleotide sequence ID" value="NZ_FMXP01000013.1"/>
</dbReference>
<dbReference type="STRING" id="439219.SAMN02910293_01102"/>
<dbReference type="EMBL" id="FMXP01000013">
    <property type="protein sequence ID" value="SDB21916.1"/>
    <property type="molecule type" value="Genomic_DNA"/>
</dbReference>
<dbReference type="Proteomes" id="UP000182508">
    <property type="component" value="Unassembled WGS sequence"/>
</dbReference>
<dbReference type="NCBIfam" id="TIGR03729">
    <property type="entry name" value="acc_ester"/>
    <property type="match status" value="1"/>
</dbReference>
<dbReference type="InterPro" id="IPR029052">
    <property type="entry name" value="Metallo-depent_PP-like"/>
</dbReference>